<dbReference type="EMBL" id="KU970783">
    <property type="protein sequence ID" value="ASN63377.1"/>
    <property type="molecule type" value="Genomic_DNA"/>
</dbReference>
<comment type="similarity">
    <text evidence="1">Belongs to the GroES chaperonin family.</text>
</comment>
<dbReference type="CDD" id="cd00320">
    <property type="entry name" value="cpn10"/>
    <property type="match status" value="1"/>
</dbReference>
<dbReference type="InterPro" id="IPR020818">
    <property type="entry name" value="Chaperonin_GroES"/>
</dbReference>
<dbReference type="InterPro" id="IPR037124">
    <property type="entry name" value="Chaperonin_GroES_sf"/>
</dbReference>
<dbReference type="FunFam" id="2.30.33.40:FF:000001">
    <property type="entry name" value="10 kDa chaperonin"/>
    <property type="match status" value="1"/>
</dbReference>
<dbReference type="Pfam" id="PF00166">
    <property type="entry name" value="Cpn10"/>
    <property type="match status" value="1"/>
</dbReference>
<gene>
    <name evidence="3" type="primary">groES</name>
</gene>
<dbReference type="PRINTS" id="PR00297">
    <property type="entry name" value="CHAPERONIN10"/>
</dbReference>
<protein>
    <submittedName>
        <fullName evidence="3">Co-chaperonin GroES</fullName>
    </submittedName>
</protein>
<sequence>MIEALYNAVVVKPVEIEETRYGNIVVPDLGNETNKTGEVVAVGPGHIIAGGTFVETQLKQGDIVVLPTMGFTKFEYEGEEYWIGKENEVLAKIKKSVNVEEILEQTELTEEDKKALNNE</sequence>
<keyword evidence="2" id="KW-0143">Chaperone</keyword>
<dbReference type="Gene3D" id="2.30.33.40">
    <property type="entry name" value="GroES chaperonin"/>
    <property type="match status" value="1"/>
</dbReference>
<dbReference type="SMART" id="SM00883">
    <property type="entry name" value="Cpn10"/>
    <property type="match status" value="1"/>
</dbReference>
<dbReference type="GO" id="GO:0005524">
    <property type="term" value="F:ATP binding"/>
    <property type="evidence" value="ECO:0007669"/>
    <property type="project" value="InterPro"/>
</dbReference>
<organism evidence="3">
    <name type="scientific">uncultured virus</name>
    <dbReference type="NCBI Taxonomy" id="340016"/>
    <lineage>
        <taxon>Viruses</taxon>
        <taxon>environmental samples</taxon>
    </lineage>
</organism>
<dbReference type="PANTHER" id="PTHR10772:SF58">
    <property type="entry name" value="CO-CHAPERONIN GROES"/>
    <property type="match status" value="1"/>
</dbReference>
<evidence type="ECO:0000256" key="1">
    <source>
        <dbReference type="ARBA" id="ARBA00006975"/>
    </source>
</evidence>
<dbReference type="GO" id="GO:0046872">
    <property type="term" value="F:metal ion binding"/>
    <property type="evidence" value="ECO:0007669"/>
    <property type="project" value="TreeGrafter"/>
</dbReference>
<accession>A0A221S3L5</accession>
<name>A0A221S3L5_9VIRU</name>
<dbReference type="GO" id="GO:0044183">
    <property type="term" value="F:protein folding chaperone"/>
    <property type="evidence" value="ECO:0007669"/>
    <property type="project" value="InterPro"/>
</dbReference>
<evidence type="ECO:0000313" key="3">
    <source>
        <dbReference type="EMBL" id="ASN63377.1"/>
    </source>
</evidence>
<dbReference type="PANTHER" id="PTHR10772">
    <property type="entry name" value="10 KDA HEAT SHOCK PROTEIN"/>
    <property type="match status" value="1"/>
</dbReference>
<dbReference type="InterPro" id="IPR011032">
    <property type="entry name" value="GroES-like_sf"/>
</dbReference>
<proteinExistence type="inferred from homology"/>
<dbReference type="SUPFAM" id="SSF50129">
    <property type="entry name" value="GroES-like"/>
    <property type="match status" value="1"/>
</dbReference>
<evidence type="ECO:0000256" key="2">
    <source>
        <dbReference type="ARBA" id="ARBA00023186"/>
    </source>
</evidence>
<dbReference type="GO" id="GO:0051087">
    <property type="term" value="F:protein-folding chaperone binding"/>
    <property type="evidence" value="ECO:0007669"/>
    <property type="project" value="TreeGrafter"/>
</dbReference>
<reference evidence="3" key="1">
    <citation type="submission" date="2016-03" db="EMBL/GenBank/DDBJ databases">
        <title>Novel chaperonins are prevalent in the virioplankton and link to viral biology and ecology.</title>
        <authorList>
            <person name="Marine R.L."/>
            <person name="Nasko D.J."/>
            <person name="Polson S.W."/>
            <person name="Wommack K.E."/>
        </authorList>
    </citation>
    <scope>NUCLEOTIDE SEQUENCE</scope>
</reference>
<dbReference type="GO" id="GO:0051082">
    <property type="term" value="F:unfolded protein binding"/>
    <property type="evidence" value="ECO:0007669"/>
    <property type="project" value="TreeGrafter"/>
</dbReference>